<name>A0AAN7E4J5_QUERU</name>
<dbReference type="Proteomes" id="UP001324115">
    <property type="component" value="Unassembled WGS sequence"/>
</dbReference>
<reference evidence="8 9" key="1">
    <citation type="journal article" date="2023" name="G3 (Bethesda)">
        <title>A haplotype-resolved chromosome-scale genome for Quercus rubra L. provides insights into the genetics of adaptive traits for red oak species.</title>
        <authorList>
            <person name="Kapoor B."/>
            <person name="Jenkins J."/>
            <person name="Schmutz J."/>
            <person name="Zhebentyayeva T."/>
            <person name="Kuelheim C."/>
            <person name="Coggeshall M."/>
            <person name="Heim C."/>
            <person name="Lasky J.R."/>
            <person name="Leites L."/>
            <person name="Islam-Faridi N."/>
            <person name="Romero-Severson J."/>
            <person name="DeLeo V.L."/>
            <person name="Lucas S.M."/>
            <person name="Lazic D."/>
            <person name="Gailing O."/>
            <person name="Carlson J."/>
            <person name="Staton M."/>
        </authorList>
    </citation>
    <scope>NUCLEOTIDE SEQUENCE [LARGE SCALE GENOMIC DNA]</scope>
    <source>
        <strain evidence="8">Pseudo-F2</strain>
    </source>
</reference>
<evidence type="ECO:0000256" key="4">
    <source>
        <dbReference type="ARBA" id="ARBA00023163"/>
    </source>
</evidence>
<dbReference type="CDD" id="cd10017">
    <property type="entry name" value="B3_DNA"/>
    <property type="match status" value="1"/>
</dbReference>
<keyword evidence="5" id="KW-0539">Nucleus</keyword>
<evidence type="ECO:0000259" key="7">
    <source>
        <dbReference type="PROSITE" id="PS50863"/>
    </source>
</evidence>
<proteinExistence type="predicted"/>
<feature type="compositionally biased region" description="Basic and acidic residues" evidence="6">
    <location>
        <begin position="214"/>
        <end position="233"/>
    </location>
</feature>
<keyword evidence="9" id="KW-1185">Reference proteome</keyword>
<protein>
    <recommendedName>
        <fullName evidence="7">TF-B3 domain-containing protein</fullName>
    </recommendedName>
</protein>
<feature type="domain" description="TF-B3" evidence="7">
    <location>
        <begin position="86"/>
        <end position="177"/>
    </location>
</feature>
<evidence type="ECO:0000256" key="5">
    <source>
        <dbReference type="ARBA" id="ARBA00023242"/>
    </source>
</evidence>
<dbReference type="InterPro" id="IPR044837">
    <property type="entry name" value="REM16-like"/>
</dbReference>
<dbReference type="PANTHER" id="PTHR31391">
    <property type="entry name" value="B3 DOMAIN-CONTAINING PROTEIN OS11G0197600-RELATED"/>
    <property type="match status" value="1"/>
</dbReference>
<dbReference type="Pfam" id="PF02362">
    <property type="entry name" value="B3"/>
    <property type="match status" value="1"/>
</dbReference>
<sequence length="246" mass="28145">MKAVQLEESVHKHEKLEEGYANMEDQQAFAWFSKPMVGSKKPRTSISNKPKKAIIDNLYKRADVKSSAMELAEEVQAYLAADTPSFVKFMLPSHVTRGFWLGLPRDFCKDYMPCHDSIITLVDERGKEFEVIYLEARKGLSGGWRSFSIAHRLCERDVLVFQLVMPFKLKVYIVREIHLTEVDGAVGLMKLARVRGSNFVTTAEKHSKPSPIEKNSRKVLDDTNARMRLEKSSVKNSGNWEESRFS</sequence>
<comment type="subcellular location">
    <subcellularLocation>
        <location evidence="1">Nucleus</location>
    </subcellularLocation>
</comment>
<dbReference type="AlphaFoldDB" id="A0AAN7E4J5"/>
<keyword evidence="2" id="KW-0805">Transcription regulation</keyword>
<dbReference type="PANTHER" id="PTHR31391:SF101">
    <property type="entry name" value="B3 DOMAIN-CONTAINING PROTEIN OS01G0234100"/>
    <property type="match status" value="1"/>
</dbReference>
<evidence type="ECO:0000313" key="9">
    <source>
        <dbReference type="Proteomes" id="UP001324115"/>
    </source>
</evidence>
<dbReference type="Gene3D" id="2.40.330.10">
    <property type="entry name" value="DNA-binding pseudobarrel domain"/>
    <property type="match status" value="1"/>
</dbReference>
<dbReference type="InterPro" id="IPR003340">
    <property type="entry name" value="B3_DNA-bd"/>
</dbReference>
<evidence type="ECO:0000256" key="6">
    <source>
        <dbReference type="SAM" id="MobiDB-lite"/>
    </source>
</evidence>
<keyword evidence="4" id="KW-0804">Transcription</keyword>
<gene>
    <name evidence="8" type="ORF">RGQ29_005545</name>
</gene>
<organism evidence="8 9">
    <name type="scientific">Quercus rubra</name>
    <name type="common">Northern red oak</name>
    <name type="synonym">Quercus borealis</name>
    <dbReference type="NCBI Taxonomy" id="3512"/>
    <lineage>
        <taxon>Eukaryota</taxon>
        <taxon>Viridiplantae</taxon>
        <taxon>Streptophyta</taxon>
        <taxon>Embryophyta</taxon>
        <taxon>Tracheophyta</taxon>
        <taxon>Spermatophyta</taxon>
        <taxon>Magnoliopsida</taxon>
        <taxon>eudicotyledons</taxon>
        <taxon>Gunneridae</taxon>
        <taxon>Pentapetalae</taxon>
        <taxon>rosids</taxon>
        <taxon>fabids</taxon>
        <taxon>Fagales</taxon>
        <taxon>Fagaceae</taxon>
        <taxon>Quercus</taxon>
    </lineage>
</organism>
<dbReference type="SMART" id="SM01019">
    <property type="entry name" value="B3"/>
    <property type="match status" value="1"/>
</dbReference>
<dbReference type="GO" id="GO:0005634">
    <property type="term" value="C:nucleus"/>
    <property type="evidence" value="ECO:0007669"/>
    <property type="project" value="UniProtKB-SubCell"/>
</dbReference>
<evidence type="ECO:0000256" key="3">
    <source>
        <dbReference type="ARBA" id="ARBA00023125"/>
    </source>
</evidence>
<comment type="caution">
    <text evidence="8">The sequence shown here is derived from an EMBL/GenBank/DDBJ whole genome shotgun (WGS) entry which is preliminary data.</text>
</comment>
<dbReference type="SUPFAM" id="SSF101936">
    <property type="entry name" value="DNA-binding pseudobarrel domain"/>
    <property type="match status" value="1"/>
</dbReference>
<dbReference type="InterPro" id="IPR015300">
    <property type="entry name" value="DNA-bd_pseudobarrel_sf"/>
</dbReference>
<dbReference type="EMBL" id="JAXUIC010000011">
    <property type="protein sequence ID" value="KAK4563086.1"/>
    <property type="molecule type" value="Genomic_DNA"/>
</dbReference>
<feature type="region of interest" description="Disordered" evidence="6">
    <location>
        <begin position="203"/>
        <end position="246"/>
    </location>
</feature>
<dbReference type="GO" id="GO:0003677">
    <property type="term" value="F:DNA binding"/>
    <property type="evidence" value="ECO:0007669"/>
    <property type="project" value="UniProtKB-KW"/>
</dbReference>
<keyword evidence="3" id="KW-0238">DNA-binding</keyword>
<evidence type="ECO:0000313" key="8">
    <source>
        <dbReference type="EMBL" id="KAK4563086.1"/>
    </source>
</evidence>
<dbReference type="PROSITE" id="PS50863">
    <property type="entry name" value="B3"/>
    <property type="match status" value="1"/>
</dbReference>
<evidence type="ECO:0000256" key="2">
    <source>
        <dbReference type="ARBA" id="ARBA00023015"/>
    </source>
</evidence>
<evidence type="ECO:0000256" key="1">
    <source>
        <dbReference type="ARBA" id="ARBA00004123"/>
    </source>
</evidence>
<accession>A0AAN7E4J5</accession>